<keyword evidence="3" id="KW-1185">Reference proteome</keyword>
<name>A0A8H6HJX0_9AGAR</name>
<feature type="compositionally biased region" description="Low complexity" evidence="1">
    <location>
        <begin position="97"/>
        <end position="116"/>
    </location>
</feature>
<comment type="caution">
    <text evidence="2">The sequence shown here is derived from an EMBL/GenBank/DDBJ whole genome shotgun (WGS) entry which is preliminary data.</text>
</comment>
<evidence type="ECO:0000256" key="1">
    <source>
        <dbReference type="SAM" id="MobiDB-lite"/>
    </source>
</evidence>
<proteinExistence type="predicted"/>
<feature type="region of interest" description="Disordered" evidence="1">
    <location>
        <begin position="69"/>
        <end position="132"/>
    </location>
</feature>
<evidence type="ECO:0000313" key="2">
    <source>
        <dbReference type="EMBL" id="KAF6748410.1"/>
    </source>
</evidence>
<protein>
    <submittedName>
        <fullName evidence="2">Uncharacterized protein</fullName>
    </submittedName>
</protein>
<dbReference type="EMBL" id="JACGCI010000071">
    <property type="protein sequence ID" value="KAF6748410.1"/>
    <property type="molecule type" value="Genomic_DNA"/>
</dbReference>
<dbReference type="AlphaFoldDB" id="A0A8H6HJX0"/>
<gene>
    <name evidence="2" type="ORF">DFP72DRAFT_1074303</name>
</gene>
<dbReference type="OrthoDB" id="3253623at2759"/>
<evidence type="ECO:0000313" key="3">
    <source>
        <dbReference type="Proteomes" id="UP000521943"/>
    </source>
</evidence>
<dbReference type="Proteomes" id="UP000521943">
    <property type="component" value="Unassembled WGS sequence"/>
</dbReference>
<sequence>MPPTPAPKAHRLCQCIECKLNPGPHPVTGLPSTGDSLGRWLPISEHIEHAKLERNRAVATSRLTQMGSHVPNTLPAFPGQALRYDPPPQAYAGYVEPSYSSTSTSTSPNTSRPQSPHSSESEGRRSNPRTPNQSLIDEFRQMRNQLKVPSTVVGHRVMYFKTSPDINKPISTSKLDILGVDSLCALDPTAQSNSQVIGYQQLLNRTEKHARSHTNDESPTIRVQAKQTLKVVEEYQAQLRSLLLNEWRRQRMSMGETNFYNTGKWSSL</sequence>
<organism evidence="2 3">
    <name type="scientific">Ephemerocybe angulata</name>
    <dbReference type="NCBI Taxonomy" id="980116"/>
    <lineage>
        <taxon>Eukaryota</taxon>
        <taxon>Fungi</taxon>
        <taxon>Dikarya</taxon>
        <taxon>Basidiomycota</taxon>
        <taxon>Agaricomycotina</taxon>
        <taxon>Agaricomycetes</taxon>
        <taxon>Agaricomycetidae</taxon>
        <taxon>Agaricales</taxon>
        <taxon>Agaricineae</taxon>
        <taxon>Psathyrellaceae</taxon>
        <taxon>Ephemerocybe</taxon>
    </lineage>
</organism>
<accession>A0A8H6HJX0</accession>
<reference evidence="2 3" key="1">
    <citation type="submission" date="2020-07" db="EMBL/GenBank/DDBJ databases">
        <title>Comparative genomics of pyrophilous fungi reveals a link between fire events and developmental genes.</title>
        <authorList>
            <consortium name="DOE Joint Genome Institute"/>
            <person name="Steindorff A.S."/>
            <person name="Carver A."/>
            <person name="Calhoun S."/>
            <person name="Stillman K."/>
            <person name="Liu H."/>
            <person name="Lipzen A."/>
            <person name="Pangilinan J."/>
            <person name="Labutti K."/>
            <person name="Bruns T.D."/>
            <person name="Grigoriev I.V."/>
        </authorList>
    </citation>
    <scope>NUCLEOTIDE SEQUENCE [LARGE SCALE GENOMIC DNA]</scope>
    <source>
        <strain evidence="2 3">CBS 144469</strain>
    </source>
</reference>